<dbReference type="Pfam" id="PF12937">
    <property type="entry name" value="F-box-like"/>
    <property type="match status" value="1"/>
</dbReference>
<evidence type="ECO:0000313" key="3">
    <source>
        <dbReference type="EMBL" id="CAF3895470.1"/>
    </source>
</evidence>
<gene>
    <name evidence="2" type="ORF">OVA965_LOCUS20194</name>
    <name evidence="3" type="ORF">TMI583_LOCUS20495</name>
</gene>
<dbReference type="EMBL" id="CAJOBA010017381">
    <property type="protein sequence ID" value="CAF3895470.1"/>
    <property type="molecule type" value="Genomic_DNA"/>
</dbReference>
<evidence type="ECO:0000313" key="4">
    <source>
        <dbReference type="Proteomes" id="UP000677228"/>
    </source>
</evidence>
<proteinExistence type="predicted"/>
<dbReference type="CDD" id="cd09917">
    <property type="entry name" value="F-box_SF"/>
    <property type="match status" value="1"/>
</dbReference>
<dbReference type="EMBL" id="CAJNOK010010652">
    <property type="protein sequence ID" value="CAF1121310.1"/>
    <property type="molecule type" value="Genomic_DNA"/>
</dbReference>
<dbReference type="AlphaFoldDB" id="A0A8S2EDM6"/>
<dbReference type="Proteomes" id="UP000682733">
    <property type="component" value="Unassembled WGS sequence"/>
</dbReference>
<reference evidence="2" key="1">
    <citation type="submission" date="2021-02" db="EMBL/GenBank/DDBJ databases">
        <authorList>
            <person name="Nowell W R."/>
        </authorList>
    </citation>
    <scope>NUCLEOTIDE SEQUENCE</scope>
</reference>
<comment type="caution">
    <text evidence="2">The sequence shown here is derived from an EMBL/GenBank/DDBJ whole genome shotgun (WGS) entry which is preliminary data.</text>
</comment>
<organism evidence="2 4">
    <name type="scientific">Didymodactylos carnosus</name>
    <dbReference type="NCBI Taxonomy" id="1234261"/>
    <lineage>
        <taxon>Eukaryota</taxon>
        <taxon>Metazoa</taxon>
        <taxon>Spiralia</taxon>
        <taxon>Gnathifera</taxon>
        <taxon>Rotifera</taxon>
        <taxon>Eurotatoria</taxon>
        <taxon>Bdelloidea</taxon>
        <taxon>Philodinida</taxon>
        <taxon>Philodinidae</taxon>
        <taxon>Didymodactylos</taxon>
    </lineage>
</organism>
<dbReference type="Proteomes" id="UP000677228">
    <property type="component" value="Unassembled WGS sequence"/>
</dbReference>
<protein>
    <recommendedName>
        <fullName evidence="1">F-box domain-containing protein</fullName>
    </recommendedName>
</protein>
<evidence type="ECO:0000259" key="1">
    <source>
        <dbReference type="Pfam" id="PF12937"/>
    </source>
</evidence>
<accession>A0A8S2EDM6</accession>
<dbReference type="InterPro" id="IPR001810">
    <property type="entry name" value="F-box_dom"/>
</dbReference>
<dbReference type="InterPro" id="IPR036047">
    <property type="entry name" value="F-box-like_dom_sf"/>
</dbReference>
<dbReference type="Gene3D" id="1.20.1280.50">
    <property type="match status" value="1"/>
</dbReference>
<dbReference type="SUPFAM" id="SSF81383">
    <property type="entry name" value="F-box domain"/>
    <property type="match status" value="1"/>
</dbReference>
<sequence length="308" mass="37170">ILGIGLGYLEIDTNVIKKLFVNLSDQPKYKDEILLSMDIIIDSVLFSDTKTNELITYFKQEINAMSILLKLGEFIDTMVCDDMYQHNKSVLSKKSKRKPKHDQTIVPDTPLESCRVHINDLPHDILICYVFNRVPYSTLCSLLQVSKLFNYLASTGQLWINEQKRENLTLTEIDREKVFKNEKLKFEYLYVNRQDTLWIPINKYSDSEMDWWIDHMYPTRKPREITHQERETKILVHNGETLQEHVKKKIFNIFHQIIYCSKCERNFFENNTCIFNWYENRFNINVELYCRMCQYYCLWRYHCIHYYE</sequence>
<evidence type="ECO:0000313" key="2">
    <source>
        <dbReference type="EMBL" id="CAF1121310.1"/>
    </source>
</evidence>
<name>A0A8S2EDM6_9BILA</name>
<feature type="non-terminal residue" evidence="2">
    <location>
        <position position="1"/>
    </location>
</feature>
<feature type="domain" description="F-box" evidence="1">
    <location>
        <begin position="118"/>
        <end position="159"/>
    </location>
</feature>